<reference evidence="2" key="1">
    <citation type="submission" date="2022-03" db="EMBL/GenBank/DDBJ databases">
        <title>Sea Food Isolates.</title>
        <authorList>
            <person name="Li c."/>
        </authorList>
    </citation>
    <scope>NUCLEOTIDE SEQUENCE</scope>
    <source>
        <strain evidence="2">19NY03SH02</strain>
    </source>
</reference>
<dbReference type="EMBL" id="CP095354">
    <property type="protein sequence ID" value="XAG81789.1"/>
    <property type="molecule type" value="Genomic_DNA"/>
</dbReference>
<proteinExistence type="predicted"/>
<sequence>MNANVRTNIRLQQAKLFFIGPELIQVIQSADEADTLLWQCELPGTEDGELALLQWLDDTRFLALGQNGLLFVCDYQARSCERVLDLQITGSPGAWLDSHKQTLWVVGRVGIAARRGHSLLKVDLAAMEPVQHWPVSAEIEPESLILTRDGRVAFYGRNEHGGYRFRFQQLVYFDPSNETWSEQPLPGKPAPVQVSTQDYWFQNRANGLITTLAADGVSRHQTEGEPVRYEARLQLIDMNLGRQIDAGVRLPAMADICDEYDAEAVQEALERIAAGEISHQDNDEWQQLINSLTCSYFCEQELVFWLGWKGGVMQKVSPKGERLSPLYQLGSQDAAGHWRPLSHYGGDLVMIKGVNQGRLWLAFGDLDEPSHYSVDIGSQAAVPQSLLAAEQQKCPLNCCSYQPKPLQIPSQLQAEPCPSGRVTLYCDDLTSNQGRLQLLQQLLAVLPKLEQSLGEACGAPLASVTARAPVATRVPVATRAGWLGRLKQKITHSAVTEPGRLWFAFVDGLGNRHSEYDFFHYAVRLEQGPELIVAILAAYCRLPQARCLLGAEGQPVLAEAALALSQHRQALPQLADYFNVLSALPVHPFHINRTLKVIFAEHQGSQELAAFLAAVPSPYNDPEFKLAEKGDYDDDDEFDDDDDDYK</sequence>
<dbReference type="SUPFAM" id="SSF50969">
    <property type="entry name" value="YVTN repeat-like/Quinoprotein amine dehydrogenase"/>
    <property type="match status" value="1"/>
</dbReference>
<feature type="compositionally biased region" description="Acidic residues" evidence="1">
    <location>
        <begin position="631"/>
        <end position="646"/>
    </location>
</feature>
<feature type="region of interest" description="Disordered" evidence="1">
    <location>
        <begin position="618"/>
        <end position="646"/>
    </location>
</feature>
<dbReference type="InterPro" id="IPR011044">
    <property type="entry name" value="Quino_amine_DH_bsu"/>
</dbReference>
<name>A0AAU6V6D3_UNCXX</name>
<accession>A0AAU6V6D3</accession>
<evidence type="ECO:0000313" key="2">
    <source>
        <dbReference type="EMBL" id="XAG81789.1"/>
    </source>
</evidence>
<gene>
    <name evidence="2" type="ORF">MRN14_04045</name>
</gene>
<dbReference type="AlphaFoldDB" id="A0AAU6V6D3"/>
<evidence type="ECO:0000256" key="1">
    <source>
        <dbReference type="SAM" id="MobiDB-lite"/>
    </source>
</evidence>
<organism evidence="2">
    <name type="scientific">bacterium 19NY03SH02</name>
    <dbReference type="NCBI Taxonomy" id="2920631"/>
    <lineage>
        <taxon>Bacteria</taxon>
    </lineage>
</organism>
<protein>
    <submittedName>
        <fullName evidence="2">Uncharacterized protein</fullName>
    </submittedName>
</protein>